<dbReference type="AlphaFoldDB" id="A0A084IKA3"/>
<evidence type="ECO:0000313" key="3">
    <source>
        <dbReference type="Proteomes" id="UP000028302"/>
    </source>
</evidence>
<dbReference type="RefSeq" id="WP_051883419.1">
    <property type="nucleotide sequence ID" value="NZ_APNK01000016.1"/>
</dbReference>
<keyword evidence="3" id="KW-1185">Reference proteome</keyword>
<protein>
    <recommendedName>
        <fullName evidence="1">DUF6314 domain-containing protein</fullName>
    </recommendedName>
</protein>
<accession>A0A084IKA3</accession>
<proteinExistence type="predicted"/>
<evidence type="ECO:0000313" key="2">
    <source>
        <dbReference type="EMBL" id="KEZ77137.1"/>
    </source>
</evidence>
<sequence length="163" mass="18282">MTIAAAADNEGSDAIIRAWQCLPGLRSLSFTAEPGPASQTDWRGRGTAGIRTERAGNDWRLIERGRFVPAGAARGVTMNNVYRWQRVGDRLRLYHERFGTDAAVFLFELVAESADRLICQQPHLCGDDVYRGTLVLAETGFDLDWSITGPRKDEHLHYRYRGS</sequence>
<dbReference type="STRING" id="1304275.C41B8_11128"/>
<feature type="domain" description="DUF6314" evidence="1">
    <location>
        <begin position="42"/>
        <end position="161"/>
    </location>
</feature>
<dbReference type="EMBL" id="APNK01000016">
    <property type="protein sequence ID" value="KEZ77137.1"/>
    <property type="molecule type" value="Genomic_DNA"/>
</dbReference>
<organism evidence="2 3">
    <name type="scientific">Salinisphaera hydrothermalis (strain C41B8)</name>
    <dbReference type="NCBI Taxonomy" id="1304275"/>
    <lineage>
        <taxon>Bacteria</taxon>
        <taxon>Pseudomonadati</taxon>
        <taxon>Pseudomonadota</taxon>
        <taxon>Gammaproteobacteria</taxon>
        <taxon>Salinisphaerales</taxon>
        <taxon>Salinisphaeraceae</taxon>
        <taxon>Salinisphaera</taxon>
    </lineage>
</organism>
<dbReference type="InterPro" id="IPR045632">
    <property type="entry name" value="DUF6314"/>
</dbReference>
<name>A0A084IKA3_SALHC</name>
<evidence type="ECO:0000259" key="1">
    <source>
        <dbReference type="Pfam" id="PF19834"/>
    </source>
</evidence>
<dbReference type="Pfam" id="PF19834">
    <property type="entry name" value="DUF6314"/>
    <property type="match status" value="1"/>
</dbReference>
<comment type="caution">
    <text evidence="2">The sequence shown here is derived from an EMBL/GenBank/DDBJ whole genome shotgun (WGS) entry which is preliminary data.</text>
</comment>
<reference evidence="2 3" key="1">
    <citation type="submission" date="2013-03" db="EMBL/GenBank/DDBJ databases">
        <title>Salinisphaera hydrothermalis C41B8 Genome Sequencing.</title>
        <authorList>
            <person name="Li C."/>
            <person name="Lai Q."/>
            <person name="Shao Z."/>
        </authorList>
    </citation>
    <scope>NUCLEOTIDE SEQUENCE [LARGE SCALE GENOMIC DNA]</scope>
    <source>
        <strain evidence="2 3">C41B8</strain>
    </source>
</reference>
<dbReference type="eggNOG" id="COG1777">
    <property type="taxonomic scope" value="Bacteria"/>
</dbReference>
<dbReference type="OrthoDB" id="21379at2"/>
<dbReference type="Proteomes" id="UP000028302">
    <property type="component" value="Unassembled WGS sequence"/>
</dbReference>
<gene>
    <name evidence="2" type="ORF">C41B8_11128</name>
</gene>